<comment type="subcellular location">
    <subcellularLocation>
        <location evidence="1">Membrane</location>
        <topology evidence="1">Multi-pass membrane protein</topology>
    </subcellularLocation>
</comment>
<evidence type="ECO:0000256" key="7">
    <source>
        <dbReference type="SAM" id="MobiDB-lite"/>
    </source>
</evidence>
<evidence type="ECO:0000256" key="8">
    <source>
        <dbReference type="SAM" id="Phobius"/>
    </source>
</evidence>
<accession>A0A2G8KX40</accession>
<dbReference type="OrthoDB" id="203097at2759"/>
<feature type="compositionally biased region" description="Basic and acidic residues" evidence="7">
    <location>
        <begin position="447"/>
        <end position="462"/>
    </location>
</feature>
<feature type="transmembrane region" description="Helical" evidence="8">
    <location>
        <begin position="242"/>
        <end position="265"/>
    </location>
</feature>
<name>A0A2G8KX40_STIJA</name>
<proteinExistence type="inferred from homology"/>
<gene>
    <name evidence="10" type="ORF">BSL78_10558</name>
</gene>
<dbReference type="InterPro" id="IPR002657">
    <property type="entry name" value="BilAc:Na_symport/Acr3"/>
</dbReference>
<feature type="transmembrane region" description="Helical" evidence="8">
    <location>
        <begin position="317"/>
        <end position="340"/>
    </location>
</feature>
<evidence type="ECO:0000256" key="2">
    <source>
        <dbReference type="ARBA" id="ARBA00006528"/>
    </source>
</evidence>
<dbReference type="Gene3D" id="1.20.1530.20">
    <property type="match status" value="1"/>
</dbReference>
<sequence length="517" mass="57347">MAFYASRTTTFALLSFILISAVLYTSNGQEENAPTGWEDYFKLQSSSPNATTTLFIDERVWLNITIDSITLPGTFTITPRWVTGDFVIAAAPLEGVEGEASSYDEVLSILITGQKITIGNLELIAENQAGESNVIWTETVNVNRVEAAAARYVRYLVLVALIVAIFLIGITTDIKVIYSLIRRPYGVIIGMFCQFIIMPFTAWSLAKIFGVDGPASLGLVLDGSCPGGSISNVLSVLLDVDYVLSITMTFFSTLFALAMMPLNLFIYGRSFVAAGETIRTPFLEIFIQLVSLVVPLSIGIFLGWWKAKLKDIADKYVKPVSGVIMLILICTDLPFNLFIFDSPWEYFVIAIIFPLVGGGAGFFISKVLRQTTQRSATVALETGVQNAVLAITVLYFFYEKPVSDLATRLPYLILVFTSLEGVALTIIYILLKKFYWGKCPYDDEKEEEKSDDKKEDEEKKQKEYEVKEIKVKERNGEIKTISGKVKTPSVVKYDVACEANFGDETLAEVNPAFEPSE</sequence>
<evidence type="ECO:0000313" key="10">
    <source>
        <dbReference type="EMBL" id="PIK52568.1"/>
    </source>
</evidence>
<organism evidence="10 11">
    <name type="scientific">Stichopus japonicus</name>
    <name type="common">Sea cucumber</name>
    <dbReference type="NCBI Taxonomy" id="307972"/>
    <lineage>
        <taxon>Eukaryota</taxon>
        <taxon>Metazoa</taxon>
        <taxon>Echinodermata</taxon>
        <taxon>Eleutherozoa</taxon>
        <taxon>Echinozoa</taxon>
        <taxon>Holothuroidea</taxon>
        <taxon>Aspidochirotacea</taxon>
        <taxon>Aspidochirotida</taxon>
        <taxon>Stichopodidae</taxon>
        <taxon>Apostichopus</taxon>
    </lineage>
</organism>
<dbReference type="STRING" id="307972.A0A2G8KX40"/>
<feature type="transmembrane region" description="Helical" evidence="8">
    <location>
        <begin position="184"/>
        <end position="203"/>
    </location>
</feature>
<feature type="transmembrane region" description="Helical" evidence="8">
    <location>
        <begin position="285"/>
        <end position="305"/>
    </location>
</feature>
<comment type="similarity">
    <text evidence="2">Belongs to the bile acid:sodium symporter (BASS) (TC 2.A.28) family.</text>
</comment>
<keyword evidence="5 8" id="KW-1133">Transmembrane helix</keyword>
<keyword evidence="11" id="KW-1185">Reference proteome</keyword>
<dbReference type="PANTHER" id="PTHR10361">
    <property type="entry name" value="SODIUM-BILE ACID COTRANSPORTER"/>
    <property type="match status" value="1"/>
</dbReference>
<keyword evidence="6 8" id="KW-0472">Membrane</keyword>
<dbReference type="InterPro" id="IPR004710">
    <property type="entry name" value="Bilac:Na_transpt"/>
</dbReference>
<keyword evidence="4" id="KW-0769">Symport</keyword>
<evidence type="ECO:0000256" key="3">
    <source>
        <dbReference type="ARBA" id="ARBA00022692"/>
    </source>
</evidence>
<evidence type="ECO:0000256" key="4">
    <source>
        <dbReference type="ARBA" id="ARBA00022847"/>
    </source>
</evidence>
<evidence type="ECO:0000313" key="11">
    <source>
        <dbReference type="Proteomes" id="UP000230750"/>
    </source>
</evidence>
<dbReference type="EMBL" id="MRZV01000324">
    <property type="protein sequence ID" value="PIK52568.1"/>
    <property type="molecule type" value="Genomic_DNA"/>
</dbReference>
<keyword evidence="4" id="KW-0813">Transport</keyword>
<protein>
    <submittedName>
        <fullName evidence="10">Putative ileal sodium/bile acid cotransporter</fullName>
    </submittedName>
</protein>
<dbReference type="Proteomes" id="UP000230750">
    <property type="component" value="Unassembled WGS sequence"/>
</dbReference>
<feature type="region of interest" description="Disordered" evidence="7">
    <location>
        <begin position="443"/>
        <end position="462"/>
    </location>
</feature>
<dbReference type="GO" id="GO:0016020">
    <property type="term" value="C:membrane"/>
    <property type="evidence" value="ECO:0007669"/>
    <property type="project" value="UniProtKB-SubCell"/>
</dbReference>
<feature type="signal peptide" evidence="9">
    <location>
        <begin position="1"/>
        <end position="28"/>
    </location>
</feature>
<dbReference type="PANTHER" id="PTHR10361:SF65">
    <property type="entry name" value="ILEAL SODIUM_BILE ACID COTRANSPORTER"/>
    <property type="match status" value="1"/>
</dbReference>
<evidence type="ECO:0000256" key="6">
    <source>
        <dbReference type="ARBA" id="ARBA00023136"/>
    </source>
</evidence>
<comment type="caution">
    <text evidence="10">The sequence shown here is derived from an EMBL/GenBank/DDBJ whole genome shotgun (WGS) entry which is preliminary data.</text>
</comment>
<feature type="transmembrane region" description="Helical" evidence="8">
    <location>
        <begin position="152"/>
        <end position="172"/>
    </location>
</feature>
<feature type="transmembrane region" description="Helical" evidence="8">
    <location>
        <begin position="410"/>
        <end position="431"/>
    </location>
</feature>
<dbReference type="InterPro" id="IPR038770">
    <property type="entry name" value="Na+/solute_symporter_sf"/>
</dbReference>
<dbReference type="Pfam" id="PF01758">
    <property type="entry name" value="SBF"/>
    <property type="match status" value="1"/>
</dbReference>
<keyword evidence="9" id="KW-0732">Signal</keyword>
<feature type="transmembrane region" description="Helical" evidence="8">
    <location>
        <begin position="346"/>
        <end position="364"/>
    </location>
</feature>
<evidence type="ECO:0000256" key="5">
    <source>
        <dbReference type="ARBA" id="ARBA00022989"/>
    </source>
</evidence>
<reference evidence="10 11" key="1">
    <citation type="journal article" date="2017" name="PLoS Biol.">
        <title>The sea cucumber genome provides insights into morphological evolution and visceral regeneration.</title>
        <authorList>
            <person name="Zhang X."/>
            <person name="Sun L."/>
            <person name="Yuan J."/>
            <person name="Sun Y."/>
            <person name="Gao Y."/>
            <person name="Zhang L."/>
            <person name="Li S."/>
            <person name="Dai H."/>
            <person name="Hamel J.F."/>
            <person name="Liu C."/>
            <person name="Yu Y."/>
            <person name="Liu S."/>
            <person name="Lin W."/>
            <person name="Guo K."/>
            <person name="Jin S."/>
            <person name="Xu P."/>
            <person name="Storey K.B."/>
            <person name="Huan P."/>
            <person name="Zhang T."/>
            <person name="Zhou Y."/>
            <person name="Zhang J."/>
            <person name="Lin C."/>
            <person name="Li X."/>
            <person name="Xing L."/>
            <person name="Huo D."/>
            <person name="Sun M."/>
            <person name="Wang L."/>
            <person name="Mercier A."/>
            <person name="Li F."/>
            <person name="Yang H."/>
            <person name="Xiang J."/>
        </authorList>
    </citation>
    <scope>NUCLEOTIDE SEQUENCE [LARGE SCALE GENOMIC DNA]</scope>
    <source>
        <strain evidence="10">Shaxun</strain>
        <tissue evidence="10">Muscle</tissue>
    </source>
</reference>
<dbReference type="GO" id="GO:0015293">
    <property type="term" value="F:symporter activity"/>
    <property type="evidence" value="ECO:0007669"/>
    <property type="project" value="UniProtKB-KW"/>
</dbReference>
<keyword evidence="3 8" id="KW-0812">Transmembrane</keyword>
<feature type="chain" id="PRO_5013936754" evidence="9">
    <location>
        <begin position="29"/>
        <end position="517"/>
    </location>
</feature>
<dbReference type="AlphaFoldDB" id="A0A2G8KX40"/>
<feature type="transmembrane region" description="Helical" evidence="8">
    <location>
        <begin position="376"/>
        <end position="398"/>
    </location>
</feature>
<evidence type="ECO:0000256" key="1">
    <source>
        <dbReference type="ARBA" id="ARBA00004141"/>
    </source>
</evidence>
<evidence type="ECO:0000256" key="9">
    <source>
        <dbReference type="SAM" id="SignalP"/>
    </source>
</evidence>